<sequence>MVAELLKAQPEIALFASLALGYLIGSIKIGPIQLGGVCGTLIVALLLGQTGARIAPDLKNIAFALFIFALGFTGGPQFFANIGRGWRYGLLSIVEIVSVLVLVMIAVAVLHLDAGTAAGLLAGAATESAVIGTASEAVAKLGFGDAETLRLQANIVTAYSVSYLFGLITIVLFTSQFAALLMRVNLRDEAERVWRQLGGGDSLEEGKRLAAPALVGRAFRVGRAAGVAVGAFEAQYGHNLTVEQIERGGAPLAVTPELALAAGDFVLVNGRREALVAAAPALGDEVASGHGFSTALADTVDVVLTRKDAHGATIRQLRERADPAQGRGVYIAAVTRLETRVPALPGTELNRGDVLTLVGAKADVMRGAQRLGYILPATLKTDFVYLGLGVLIGMAIGRLSGTFGGMTLALGTGGGCLLSGLLFGWIRSRYPVVGSLPSAAAQILKDFGLATFIAAVGLSAGPDAIKLVREYGLALPIVGILMVLVPGLLSLWVGRMLLKLDPVTLLGAIAGQQCSTPAISALVGVTGNSTPVIGYTITYALSNILLPLMGPVVVGLAAKFAL</sequence>
<dbReference type="InterPro" id="IPR006037">
    <property type="entry name" value="RCK_C"/>
</dbReference>
<feature type="transmembrane region" description="Helical" evidence="8">
    <location>
        <begin position="61"/>
        <end position="82"/>
    </location>
</feature>
<protein>
    <submittedName>
        <fullName evidence="10">Aspartate-alanine antiporter</fullName>
    </submittedName>
</protein>
<evidence type="ECO:0000256" key="8">
    <source>
        <dbReference type="SAM" id="Phobius"/>
    </source>
</evidence>
<feature type="transmembrane region" description="Helical" evidence="8">
    <location>
        <begin position="406"/>
        <end position="426"/>
    </location>
</feature>
<dbReference type="Pfam" id="PF06826">
    <property type="entry name" value="Asp-Al_Ex"/>
    <property type="match status" value="2"/>
</dbReference>
<feature type="transmembrane region" description="Helical" evidence="8">
    <location>
        <begin position="537"/>
        <end position="558"/>
    </location>
</feature>
<dbReference type="InterPro" id="IPR050144">
    <property type="entry name" value="AAE_transporter"/>
</dbReference>
<keyword evidence="7 8" id="KW-0472">Membrane</keyword>
<accession>A0ABU8IXM7</accession>
<evidence type="ECO:0000256" key="1">
    <source>
        <dbReference type="ARBA" id="ARBA00004651"/>
    </source>
</evidence>
<evidence type="ECO:0000256" key="3">
    <source>
        <dbReference type="ARBA" id="ARBA00022448"/>
    </source>
</evidence>
<dbReference type="PANTHER" id="PTHR30445">
    <property type="entry name" value="K(+)_H(+) ANTIPORTER SUBUNIT KHTT"/>
    <property type="match status" value="1"/>
</dbReference>
<dbReference type="InterPro" id="IPR006512">
    <property type="entry name" value="YidE_YbjL"/>
</dbReference>
<keyword evidence="11" id="KW-1185">Reference proteome</keyword>
<keyword evidence="4" id="KW-1003">Cell membrane</keyword>
<feature type="transmembrane region" description="Helical" evidence="8">
    <location>
        <begin position="505"/>
        <end position="525"/>
    </location>
</feature>
<dbReference type="PROSITE" id="PS51202">
    <property type="entry name" value="RCK_C"/>
    <property type="match status" value="1"/>
</dbReference>
<name>A0ABU8IXM7_9BURK</name>
<feature type="transmembrane region" description="Helical" evidence="8">
    <location>
        <begin position="12"/>
        <end position="30"/>
    </location>
</feature>
<comment type="subcellular location">
    <subcellularLocation>
        <location evidence="1">Cell membrane</location>
        <topology evidence="1">Multi-pass membrane protein</topology>
    </subcellularLocation>
</comment>
<keyword evidence="5 8" id="KW-0812">Transmembrane</keyword>
<evidence type="ECO:0000256" key="5">
    <source>
        <dbReference type="ARBA" id="ARBA00022692"/>
    </source>
</evidence>
<dbReference type="InterPro" id="IPR022457">
    <property type="entry name" value="Asp_Ala_antiprt"/>
</dbReference>
<dbReference type="SUPFAM" id="SSF116726">
    <property type="entry name" value="TrkA C-terminal domain-like"/>
    <property type="match status" value="1"/>
</dbReference>
<evidence type="ECO:0000256" key="2">
    <source>
        <dbReference type="ARBA" id="ARBA00009854"/>
    </source>
</evidence>
<feature type="transmembrane region" description="Helical" evidence="8">
    <location>
        <begin position="161"/>
        <end position="182"/>
    </location>
</feature>
<feature type="transmembrane region" description="Helical" evidence="8">
    <location>
        <begin position="89"/>
        <end position="112"/>
    </location>
</feature>
<keyword evidence="3" id="KW-0813">Transport</keyword>
<dbReference type="NCBIfam" id="TIGR01625">
    <property type="entry name" value="YidE_YbjL_dupl"/>
    <property type="match status" value="1"/>
</dbReference>
<evidence type="ECO:0000313" key="10">
    <source>
        <dbReference type="EMBL" id="MEI6000155.1"/>
    </source>
</evidence>
<proteinExistence type="inferred from homology"/>
<evidence type="ECO:0000259" key="9">
    <source>
        <dbReference type="PROSITE" id="PS51202"/>
    </source>
</evidence>
<evidence type="ECO:0000256" key="4">
    <source>
        <dbReference type="ARBA" id="ARBA00022475"/>
    </source>
</evidence>
<comment type="similarity">
    <text evidence="2">Belongs to the AAE transporter (TC 2.A.81) family.</text>
</comment>
<comment type="caution">
    <text evidence="10">The sequence shown here is derived from an EMBL/GenBank/DDBJ whole genome shotgun (WGS) entry which is preliminary data.</text>
</comment>
<dbReference type="PANTHER" id="PTHR30445:SF9">
    <property type="match status" value="1"/>
</dbReference>
<evidence type="ECO:0000313" key="11">
    <source>
        <dbReference type="Proteomes" id="UP001386437"/>
    </source>
</evidence>
<dbReference type="NCBIfam" id="TIGR03802">
    <property type="entry name" value="Asp_Ala_antiprt"/>
    <property type="match status" value="1"/>
</dbReference>
<organism evidence="10 11">
    <name type="scientific">Paraburkholderia bengalensis</name>
    <dbReference type="NCBI Taxonomy" id="2747562"/>
    <lineage>
        <taxon>Bacteria</taxon>
        <taxon>Pseudomonadati</taxon>
        <taxon>Pseudomonadota</taxon>
        <taxon>Betaproteobacteria</taxon>
        <taxon>Burkholderiales</taxon>
        <taxon>Burkholderiaceae</taxon>
        <taxon>Paraburkholderia</taxon>
    </lineage>
</organism>
<feature type="transmembrane region" description="Helical" evidence="8">
    <location>
        <begin position="471"/>
        <end position="493"/>
    </location>
</feature>
<keyword evidence="6 8" id="KW-1133">Transmembrane helix</keyword>
<evidence type="ECO:0000256" key="7">
    <source>
        <dbReference type="ARBA" id="ARBA00023136"/>
    </source>
</evidence>
<dbReference type="EMBL" id="JACFYJ010000045">
    <property type="protein sequence ID" value="MEI6000155.1"/>
    <property type="molecule type" value="Genomic_DNA"/>
</dbReference>
<dbReference type="Proteomes" id="UP001386437">
    <property type="component" value="Unassembled WGS sequence"/>
</dbReference>
<dbReference type="RefSeq" id="WP_336600126.1">
    <property type="nucleotide sequence ID" value="NZ_JACFYJ010000045.1"/>
</dbReference>
<reference evidence="10 11" key="1">
    <citation type="journal article" date="2022" name="Arch. Microbiol.">
        <title>Paraburkholderia bengalensis sp. nov. isolated from roots of Oryza sativa, IR64.</title>
        <authorList>
            <person name="Nag P."/>
            <person name="Mondal N."/>
            <person name="Sarkar J."/>
            <person name="Das S."/>
        </authorList>
    </citation>
    <scope>NUCLEOTIDE SEQUENCE [LARGE SCALE GENOMIC DNA]</scope>
    <source>
        <strain evidence="10 11">IR64_4_BI</strain>
    </source>
</reference>
<gene>
    <name evidence="10" type="primary">aspT</name>
    <name evidence="10" type="ORF">H3V53_23995</name>
</gene>
<feature type="domain" description="RCK C-terminal" evidence="9">
    <location>
        <begin position="204"/>
        <end position="285"/>
    </location>
</feature>
<evidence type="ECO:0000256" key="6">
    <source>
        <dbReference type="ARBA" id="ARBA00022989"/>
    </source>
</evidence>
<dbReference type="InterPro" id="IPR036721">
    <property type="entry name" value="RCK_C_sf"/>
</dbReference>